<accession>A0A918RL50</accession>
<dbReference type="InterPro" id="IPR009100">
    <property type="entry name" value="AcylCoA_DH/oxidase_NM_dom_sf"/>
</dbReference>
<dbReference type="InterPro" id="IPR037069">
    <property type="entry name" value="AcylCoA_DH/ox_N_sf"/>
</dbReference>
<dbReference type="Gene3D" id="2.40.110.10">
    <property type="entry name" value="Butyryl-CoA Dehydrogenase, subunit A, domain 2"/>
    <property type="match status" value="1"/>
</dbReference>
<reference evidence="5" key="2">
    <citation type="submission" date="2020-09" db="EMBL/GenBank/DDBJ databases">
        <authorList>
            <person name="Sun Q."/>
            <person name="Kim S."/>
        </authorList>
    </citation>
    <scope>NUCLEOTIDE SEQUENCE</scope>
    <source>
        <strain evidence="5">KCTC 32422</strain>
    </source>
</reference>
<feature type="domain" description="Acyl-CoA dehydrogenase/oxidase N-terminal" evidence="3">
    <location>
        <begin position="12"/>
        <end position="85"/>
    </location>
</feature>
<dbReference type="Pfam" id="PF02771">
    <property type="entry name" value="Acyl-CoA_dh_N"/>
    <property type="match status" value="1"/>
</dbReference>
<evidence type="ECO:0008006" key="7">
    <source>
        <dbReference type="Google" id="ProtNLM"/>
    </source>
</evidence>
<dbReference type="InterPro" id="IPR013107">
    <property type="entry name" value="Acyl-CoA_DH_C"/>
</dbReference>
<evidence type="ECO:0000256" key="2">
    <source>
        <dbReference type="SAM" id="Phobius"/>
    </source>
</evidence>
<dbReference type="GO" id="GO:0050660">
    <property type="term" value="F:flavin adenine dinucleotide binding"/>
    <property type="evidence" value="ECO:0007669"/>
    <property type="project" value="InterPro"/>
</dbReference>
<feature type="transmembrane region" description="Helical" evidence="2">
    <location>
        <begin position="222"/>
        <end position="246"/>
    </location>
</feature>
<dbReference type="InterPro" id="IPR046373">
    <property type="entry name" value="Acyl-CoA_Oxase/DH_mid-dom_sf"/>
</dbReference>
<evidence type="ECO:0000313" key="5">
    <source>
        <dbReference type="EMBL" id="GHA01286.1"/>
    </source>
</evidence>
<dbReference type="InterPro" id="IPR013786">
    <property type="entry name" value="AcylCoA_DH/ox_N"/>
</dbReference>
<keyword evidence="2" id="KW-0472">Membrane</keyword>
<keyword evidence="2" id="KW-0812">Transmembrane</keyword>
<dbReference type="GO" id="GO:0008470">
    <property type="term" value="F:3-methylbutanoyl-CoA dehydrogenase activity"/>
    <property type="evidence" value="ECO:0007669"/>
    <property type="project" value="TreeGrafter"/>
</dbReference>
<gene>
    <name evidence="5" type="ORF">GCM10011617_22510</name>
</gene>
<dbReference type="Pfam" id="PF08028">
    <property type="entry name" value="Acyl-CoA_dh_2"/>
    <property type="match status" value="1"/>
</dbReference>
<name>A0A918RL50_9SPHN</name>
<dbReference type="SUPFAM" id="SSF47203">
    <property type="entry name" value="Acyl-CoA dehydrogenase C-terminal domain-like"/>
    <property type="match status" value="1"/>
</dbReference>
<dbReference type="Gene3D" id="1.20.140.10">
    <property type="entry name" value="Butyryl-CoA Dehydrogenase, subunit A, domain 3"/>
    <property type="match status" value="1"/>
</dbReference>
<keyword evidence="2" id="KW-1133">Transmembrane helix</keyword>
<proteinExistence type="predicted"/>
<reference evidence="5" key="1">
    <citation type="journal article" date="2014" name="Int. J. Syst. Evol. Microbiol.">
        <title>Complete genome sequence of Corynebacterium casei LMG S-19264T (=DSM 44701T), isolated from a smear-ripened cheese.</title>
        <authorList>
            <consortium name="US DOE Joint Genome Institute (JGI-PGF)"/>
            <person name="Walter F."/>
            <person name="Albersmeier A."/>
            <person name="Kalinowski J."/>
            <person name="Ruckert C."/>
        </authorList>
    </citation>
    <scope>NUCLEOTIDE SEQUENCE</scope>
    <source>
        <strain evidence="5">KCTC 32422</strain>
    </source>
</reference>
<feature type="domain" description="Acyl-CoA dehydrogenase C-terminal" evidence="4">
    <location>
        <begin position="232"/>
        <end position="361"/>
    </location>
</feature>
<dbReference type="Proteomes" id="UP000634139">
    <property type="component" value="Unassembled WGS sequence"/>
</dbReference>
<keyword evidence="6" id="KW-1185">Reference proteome</keyword>
<dbReference type="PANTHER" id="PTHR43884:SF12">
    <property type="entry name" value="ISOVALERYL-COA DEHYDROGENASE, MITOCHONDRIAL-RELATED"/>
    <property type="match status" value="1"/>
</dbReference>
<dbReference type="PIRSF" id="PIRSF016578">
    <property type="entry name" value="HsaA"/>
    <property type="match status" value="1"/>
</dbReference>
<dbReference type="RefSeq" id="WP_189541568.1">
    <property type="nucleotide sequence ID" value="NZ_BMZD01000005.1"/>
</dbReference>
<dbReference type="AlphaFoldDB" id="A0A918RL50"/>
<dbReference type="Gene3D" id="1.10.540.10">
    <property type="entry name" value="Acyl-CoA dehydrogenase/oxidase, N-terminal domain"/>
    <property type="match status" value="1"/>
</dbReference>
<comment type="caution">
    <text evidence="5">The sequence shown here is derived from an EMBL/GenBank/DDBJ whole genome shotgun (WGS) entry which is preliminary data.</text>
</comment>
<evidence type="ECO:0000256" key="1">
    <source>
        <dbReference type="ARBA" id="ARBA00023002"/>
    </source>
</evidence>
<evidence type="ECO:0000259" key="4">
    <source>
        <dbReference type="Pfam" id="PF08028"/>
    </source>
</evidence>
<dbReference type="PANTHER" id="PTHR43884">
    <property type="entry name" value="ACYL-COA DEHYDROGENASE"/>
    <property type="match status" value="1"/>
</dbReference>
<evidence type="ECO:0000259" key="3">
    <source>
        <dbReference type="Pfam" id="PF02771"/>
    </source>
</evidence>
<evidence type="ECO:0000313" key="6">
    <source>
        <dbReference type="Proteomes" id="UP000634139"/>
    </source>
</evidence>
<dbReference type="EMBL" id="BMZD01000005">
    <property type="protein sequence ID" value="GHA01286.1"/>
    <property type="molecule type" value="Genomic_DNA"/>
</dbReference>
<sequence>MPATDAELIQRARDLAPRIRERAAETERLRHPHDESIRDMIEAELIQMFVPRRFGGSEASLSTMLEVVEIISAACPSTGWIAAFYISHIIYVTKFPQAGQEELLGPKGYVLLPAAAAPDMAARKVDGGWIVSGRVSWGSGIAHADWVMMSGKAEDGMRSFVMPVDAVEVVDVWNYVGMGGTGSNDYIAREVFVPDHRTIARESLQDGSTEGSRLYDNPLMSIPFMVSAYCTIVPVLTGALVGALAASQDIVARRVRNFSGVVVGDQQMAHITLGEQEIATRIATDMARVIYGRAEQILHSRPFTVEDRLEMKGRVGWVSKHCRDSVNAMMAAAGASSFHESQPLQRIWRDLNMVCSHAFWDWDATRELTGRQHLGLALNHPLV</sequence>
<organism evidence="5 6">
    <name type="scientific">Novosphingobium arvoryzae</name>
    <dbReference type="NCBI Taxonomy" id="1256514"/>
    <lineage>
        <taxon>Bacteria</taxon>
        <taxon>Pseudomonadati</taxon>
        <taxon>Pseudomonadota</taxon>
        <taxon>Alphaproteobacteria</taxon>
        <taxon>Sphingomonadales</taxon>
        <taxon>Sphingomonadaceae</taxon>
        <taxon>Novosphingobium</taxon>
    </lineage>
</organism>
<dbReference type="SUPFAM" id="SSF56645">
    <property type="entry name" value="Acyl-CoA dehydrogenase NM domain-like"/>
    <property type="match status" value="1"/>
</dbReference>
<keyword evidence="1" id="KW-0560">Oxidoreductase</keyword>
<dbReference type="GO" id="GO:0006552">
    <property type="term" value="P:L-leucine catabolic process"/>
    <property type="evidence" value="ECO:0007669"/>
    <property type="project" value="TreeGrafter"/>
</dbReference>
<protein>
    <recommendedName>
        <fullName evidence="7">Acyl-CoA dehydrogenase</fullName>
    </recommendedName>
</protein>
<dbReference type="InterPro" id="IPR036250">
    <property type="entry name" value="AcylCo_DH-like_C"/>
</dbReference>